<proteinExistence type="predicted"/>
<feature type="domain" description="CASTOR ACT" evidence="1">
    <location>
        <begin position="166"/>
        <end position="214"/>
    </location>
</feature>
<dbReference type="PANTHER" id="PTHR31131:SF6">
    <property type="entry name" value="CASTOR ACT DOMAIN-CONTAINING PROTEIN"/>
    <property type="match status" value="1"/>
</dbReference>
<feature type="non-terminal residue" evidence="2">
    <location>
        <position position="1"/>
    </location>
</feature>
<dbReference type="AlphaFoldDB" id="A0A4P9YWS1"/>
<dbReference type="InterPro" id="IPR045865">
    <property type="entry name" value="ACT-like_dom_sf"/>
</dbReference>
<dbReference type="PANTHER" id="PTHR31131">
    <property type="entry name" value="CHROMOSOME 1, WHOLE GENOME SHOTGUN SEQUENCE"/>
    <property type="match status" value="1"/>
</dbReference>
<organism evidence="2 3">
    <name type="scientific">Syncephalis pseudoplumigaleata</name>
    <dbReference type="NCBI Taxonomy" id="1712513"/>
    <lineage>
        <taxon>Eukaryota</taxon>
        <taxon>Fungi</taxon>
        <taxon>Fungi incertae sedis</taxon>
        <taxon>Zoopagomycota</taxon>
        <taxon>Zoopagomycotina</taxon>
        <taxon>Zoopagomycetes</taxon>
        <taxon>Zoopagales</taxon>
        <taxon>Piptocephalidaceae</taxon>
        <taxon>Syncephalis</taxon>
    </lineage>
</organism>
<evidence type="ECO:0000313" key="2">
    <source>
        <dbReference type="EMBL" id="RKP24487.1"/>
    </source>
</evidence>
<protein>
    <recommendedName>
        <fullName evidence="1">CASTOR ACT domain-containing protein</fullName>
    </recommendedName>
</protein>
<accession>A0A4P9YWS1</accession>
<dbReference type="GO" id="GO:0006520">
    <property type="term" value="P:amino acid metabolic process"/>
    <property type="evidence" value="ECO:0007669"/>
    <property type="project" value="UniProtKB-ARBA"/>
</dbReference>
<dbReference type="Proteomes" id="UP000278143">
    <property type="component" value="Unassembled WGS sequence"/>
</dbReference>
<dbReference type="GO" id="GO:0046394">
    <property type="term" value="P:carboxylic acid biosynthetic process"/>
    <property type="evidence" value="ECO:0007669"/>
    <property type="project" value="UniProtKB-ARBA"/>
</dbReference>
<dbReference type="OrthoDB" id="58529at2759"/>
<evidence type="ECO:0000313" key="3">
    <source>
        <dbReference type="Proteomes" id="UP000278143"/>
    </source>
</evidence>
<evidence type="ECO:0000259" key="1">
    <source>
        <dbReference type="Pfam" id="PF13840"/>
    </source>
</evidence>
<gene>
    <name evidence="2" type="ORF">SYNPS1DRAFT_17154</name>
</gene>
<dbReference type="SUPFAM" id="SSF55021">
    <property type="entry name" value="ACT-like"/>
    <property type="match status" value="1"/>
</dbReference>
<dbReference type="InterPro" id="IPR027795">
    <property type="entry name" value="CASTOR_ACT_dom"/>
</dbReference>
<keyword evidence="3" id="KW-1185">Reference proteome</keyword>
<feature type="domain" description="CASTOR ACT" evidence="1">
    <location>
        <begin position="9"/>
        <end position="69"/>
    </location>
</feature>
<reference evidence="3" key="1">
    <citation type="journal article" date="2018" name="Nat. Microbiol.">
        <title>Leveraging single-cell genomics to expand the fungal tree of life.</title>
        <authorList>
            <person name="Ahrendt S.R."/>
            <person name="Quandt C.A."/>
            <person name="Ciobanu D."/>
            <person name="Clum A."/>
            <person name="Salamov A."/>
            <person name="Andreopoulos B."/>
            <person name="Cheng J.F."/>
            <person name="Woyke T."/>
            <person name="Pelin A."/>
            <person name="Henrissat B."/>
            <person name="Reynolds N.K."/>
            <person name="Benny G.L."/>
            <person name="Smith M.E."/>
            <person name="James T.Y."/>
            <person name="Grigoriev I.V."/>
        </authorList>
    </citation>
    <scope>NUCLEOTIDE SEQUENCE [LARGE SCALE GENOMIC DNA]</scope>
    <source>
        <strain evidence="3">Benny S71-1</strain>
    </source>
</reference>
<dbReference type="InterPro" id="IPR051719">
    <property type="entry name" value="CASTOR_mTORC1"/>
</dbReference>
<name>A0A4P9YWS1_9FUNG</name>
<dbReference type="Pfam" id="PF13840">
    <property type="entry name" value="ACT_7"/>
    <property type="match status" value="2"/>
</dbReference>
<dbReference type="EMBL" id="KZ990197">
    <property type="protein sequence ID" value="RKP24487.1"/>
    <property type="molecule type" value="Genomic_DNA"/>
</dbReference>
<dbReference type="Gene3D" id="3.30.2130.10">
    <property type="entry name" value="VC0802-like"/>
    <property type="match status" value="2"/>
</dbReference>
<sequence length="238" mass="26985">DLVIEADVFRVLEMDAAVGLGDHAGKRIIDVSAPLAKAGISIFYVSTYQADYVLVKERRLRQVVATLQEQGFTFPDLELDDEAATMASAMERPQTPRRQQEVMAAMRERCAKTVPAHHLTMVGLNREHQDGWAVRVLQLLFYPELLPLPQRDRRFYTLNRSQMPASLRVVQIHLARLGYDRYGIVYSMSEALHEQGINLLYLSTHGTANILVRALEASLRARVCVRTCTHNQMLALVR</sequence>